<keyword evidence="2" id="KW-1185">Reference proteome</keyword>
<evidence type="ECO:0000313" key="2">
    <source>
        <dbReference type="Proteomes" id="UP001642464"/>
    </source>
</evidence>
<accession>A0ABP0L124</accession>
<organism evidence="1 2">
    <name type="scientific">Durusdinium trenchii</name>
    <dbReference type="NCBI Taxonomy" id="1381693"/>
    <lineage>
        <taxon>Eukaryota</taxon>
        <taxon>Sar</taxon>
        <taxon>Alveolata</taxon>
        <taxon>Dinophyceae</taxon>
        <taxon>Suessiales</taxon>
        <taxon>Symbiodiniaceae</taxon>
        <taxon>Durusdinium</taxon>
    </lineage>
</organism>
<dbReference type="EMBL" id="CAXAMM010014058">
    <property type="protein sequence ID" value="CAK9032860.1"/>
    <property type="molecule type" value="Genomic_DNA"/>
</dbReference>
<reference evidence="1 2" key="1">
    <citation type="submission" date="2024-02" db="EMBL/GenBank/DDBJ databases">
        <authorList>
            <person name="Chen Y."/>
            <person name="Shah S."/>
            <person name="Dougan E. K."/>
            <person name="Thang M."/>
            <person name="Chan C."/>
        </authorList>
    </citation>
    <scope>NUCLEOTIDE SEQUENCE [LARGE SCALE GENOMIC DNA]</scope>
</reference>
<evidence type="ECO:0000313" key="1">
    <source>
        <dbReference type="EMBL" id="CAK9032860.1"/>
    </source>
</evidence>
<comment type="caution">
    <text evidence="1">The sequence shown here is derived from an EMBL/GenBank/DDBJ whole genome shotgun (WGS) entry which is preliminary data.</text>
</comment>
<sequence length="390" mass="43706">MKVAPNDDSMKMKTQKGGRLSGLLRSYWWEIVMCFIAYCDVLFHILELDARAAGNSSEFLILMSVCLVFQSCEVLMELLCFGPRSMVFNWTFRLHLSAVLFGFLEMVFGFSIARPIVEVGRIILLLGSIRGLGNASLIPKKAAVVQLCFGFMEVYLQMTAWAMVMVEVVYLPLKESEGTRHDGFECHDHCPTTVFSATLLIFELVVPGEWGVAGIIIRLYPGTWSVFIASMLCVLIHLINVLVSAFVVIYKSKGPEIKEKVVANILDDMDQGTGELTLDQLLEGAASFAAFQRLLRVLDMDENDLRHLFNFMSGSDSAVKSAELVKLLSGWQQESASSVRFQHCSIRQSMRLREDFRKLEAKMEGMSGLDSKIEELLAHLRPISPPQPKA</sequence>
<protein>
    <submittedName>
        <fullName evidence="1">Voltage-dependent N-type calcium channel subunit alpha-1B</fullName>
    </submittedName>
</protein>
<proteinExistence type="predicted"/>
<dbReference type="Proteomes" id="UP001642464">
    <property type="component" value="Unassembled WGS sequence"/>
</dbReference>
<name>A0ABP0L124_9DINO</name>
<gene>
    <name evidence="1" type="ORF">SCF082_LOCUS20235</name>
</gene>